<dbReference type="Pfam" id="PF08239">
    <property type="entry name" value="SH3_3"/>
    <property type="match status" value="1"/>
</dbReference>
<comment type="catalytic activity">
    <reaction evidence="1">
        <text>Hydrolyzes the link between N-acetylmuramoyl residues and L-amino acid residues in certain cell-wall glycopeptides.</text>
        <dbReference type="EC" id="3.5.1.28"/>
    </reaction>
</comment>
<dbReference type="SMART" id="SM00287">
    <property type="entry name" value="SH3b"/>
    <property type="match status" value="2"/>
</dbReference>
<dbReference type="Proteomes" id="UP000316443">
    <property type="component" value="Unassembled WGS sequence"/>
</dbReference>
<dbReference type="PANTHER" id="PTHR34408">
    <property type="entry name" value="FAMILY PROTEIN, PUTATIVE-RELATED"/>
    <property type="match status" value="1"/>
</dbReference>
<dbReference type="NCBIfam" id="TIGR02594">
    <property type="entry name" value="TIGR02594 family protein"/>
    <property type="match status" value="1"/>
</dbReference>
<evidence type="ECO:0000313" key="5">
    <source>
        <dbReference type="Proteomes" id="UP000316443"/>
    </source>
</evidence>
<dbReference type="PANTHER" id="PTHR34408:SF1">
    <property type="entry name" value="GLYCOSYL HYDROLASE FAMILY 19 DOMAIN-CONTAINING PROTEIN HI_1415"/>
    <property type="match status" value="1"/>
</dbReference>
<dbReference type="InterPro" id="IPR052354">
    <property type="entry name" value="Cell_Wall_Dynamics_Protein"/>
</dbReference>
<evidence type="ECO:0000313" key="4">
    <source>
        <dbReference type="EMBL" id="TRT62615.1"/>
    </source>
</evidence>
<organism evidence="4 5">
    <name type="scientific">Microcystis aeruginosa Ma_QC_C_20070703_M131</name>
    <dbReference type="NCBI Taxonomy" id="2486263"/>
    <lineage>
        <taxon>Bacteria</taxon>
        <taxon>Bacillati</taxon>
        <taxon>Cyanobacteriota</taxon>
        <taxon>Cyanophyceae</taxon>
        <taxon>Oscillatoriophycideae</taxon>
        <taxon>Chroococcales</taxon>
        <taxon>Microcystaceae</taxon>
        <taxon>Microcystis</taxon>
    </lineage>
</organism>
<dbReference type="GO" id="GO:0008745">
    <property type="term" value="F:N-acetylmuramoyl-L-alanine amidase activity"/>
    <property type="evidence" value="ECO:0007669"/>
    <property type="project" value="UniProtKB-EC"/>
</dbReference>
<dbReference type="EC" id="3.5.1.28" evidence="2"/>
<dbReference type="AlphaFoldDB" id="A0A551YNQ9"/>
<dbReference type="InterPro" id="IPR038765">
    <property type="entry name" value="Papain-like_cys_pep_sf"/>
</dbReference>
<dbReference type="EMBL" id="SFCA01000005">
    <property type="protein sequence ID" value="TRT62615.1"/>
    <property type="molecule type" value="Genomic_DNA"/>
</dbReference>
<sequence length="509" mass="56952">MENLGGITIMSSLPRIRHEVETKVIRHRGPGGTWQRTVTLPLSGKFVEESHYATVQDHFPNNPNPNFPSSQTEGIEEHLRSSLTLYQKYRENVDFNTLYKNSWHKVWTPSEGGQCGQGSVGNLKPTVEEEMWLITMMWASSQETPKPGTKFLISANNRYVVVVAGYETGPGSQEFLGGVTREVHAWLGTNNSSKLTLEYLQDQSVPIGPVELEENEVKFYRVTAESLNVRLEPSISSTVIGSLEKNQVIPDAPKQADQDQRTWMKVTLPNLNGWVSMGFLEPTQSGKKRYRVTANGLNVRDRPSLEDSTIIGTLKRDEIVELQDNNSEAYWLNIQQINGNFKGYASRKYLEPLGLELEDFAWFTIALGEKGIREIAGSQANPRIVEYLKSTTLPEPDASSDETSWCSGFVNWCMEKAGYAGTDNAWAKSWLTWGKSLSTPQKGCVVVFERRMSNGKIGGHVGFYLGENADTIEVFGGNQSNSVTSSHYPKDGYLGSTKYRLLGYRVASY</sequence>
<dbReference type="SUPFAM" id="SSF54001">
    <property type="entry name" value="Cysteine proteinases"/>
    <property type="match status" value="1"/>
</dbReference>
<reference evidence="4 5" key="1">
    <citation type="submission" date="2019-01" db="EMBL/GenBank/DDBJ databases">
        <title>Coherence of Microcystis species and biogeography revealed through population genomics.</title>
        <authorList>
            <person name="Perez-Carrascal O.M."/>
            <person name="Terrat Y."/>
            <person name="Giani A."/>
            <person name="Fortin N."/>
            <person name="Tromas N."/>
            <person name="Shapiro B.J."/>
        </authorList>
    </citation>
    <scope>NUCLEOTIDE SEQUENCE [LARGE SCALE GENOMIC DNA]</scope>
    <source>
        <strain evidence="4">Ma_QC_C_20070703_M131</strain>
    </source>
</reference>
<comment type="caution">
    <text evidence="4">The sequence shown here is derived from an EMBL/GenBank/DDBJ whole genome shotgun (WGS) entry which is preliminary data.</text>
</comment>
<dbReference type="Gene3D" id="3.90.1720.10">
    <property type="entry name" value="endopeptidase domain like (from Nostoc punctiforme)"/>
    <property type="match status" value="1"/>
</dbReference>
<evidence type="ECO:0000256" key="1">
    <source>
        <dbReference type="ARBA" id="ARBA00001561"/>
    </source>
</evidence>
<dbReference type="InterPro" id="IPR003646">
    <property type="entry name" value="SH3-like_bac-type"/>
</dbReference>
<gene>
    <name evidence="4" type="ORF">EWV85_00265</name>
</gene>
<dbReference type="Pfam" id="PF05257">
    <property type="entry name" value="CHAP"/>
    <property type="match status" value="1"/>
</dbReference>
<accession>A0A551YNQ9</accession>
<dbReference type="Gene3D" id="2.30.30.40">
    <property type="entry name" value="SH3 Domains"/>
    <property type="match status" value="2"/>
</dbReference>
<dbReference type="InterPro" id="IPR007921">
    <property type="entry name" value="CHAP_dom"/>
</dbReference>
<dbReference type="InterPro" id="IPR013423">
    <property type="entry name" value="CHP02594"/>
</dbReference>
<evidence type="ECO:0000256" key="2">
    <source>
        <dbReference type="ARBA" id="ARBA00011901"/>
    </source>
</evidence>
<feature type="domain" description="SH3b" evidence="3">
    <location>
        <begin position="287"/>
        <end position="354"/>
    </location>
</feature>
<name>A0A551YNQ9_MICAE</name>
<dbReference type="PROSITE" id="PS51781">
    <property type="entry name" value="SH3B"/>
    <property type="match status" value="2"/>
</dbReference>
<proteinExistence type="predicted"/>
<feature type="domain" description="SH3b" evidence="3">
    <location>
        <begin position="217"/>
        <end position="284"/>
    </location>
</feature>
<protein>
    <recommendedName>
        <fullName evidence="2">N-acetylmuramoyl-L-alanine amidase</fullName>
        <ecNumber evidence="2">3.5.1.28</ecNumber>
    </recommendedName>
</protein>
<evidence type="ECO:0000259" key="3">
    <source>
        <dbReference type="PROSITE" id="PS51781"/>
    </source>
</evidence>